<dbReference type="InterPro" id="IPR006260">
    <property type="entry name" value="TonB/TolA_C"/>
</dbReference>
<keyword evidence="9" id="KW-1185">Reference proteome</keyword>
<feature type="signal peptide" evidence="5">
    <location>
        <begin position="1"/>
        <end position="18"/>
    </location>
</feature>
<dbReference type="InterPro" id="IPR037682">
    <property type="entry name" value="TonB_C"/>
</dbReference>
<gene>
    <name evidence="7" type="ORF">F1720_17590</name>
    <name evidence="8" type="ORF">SAMN04490181_4744</name>
</gene>
<evidence type="ECO:0000313" key="8">
    <source>
        <dbReference type="EMBL" id="SDV09712.1"/>
    </source>
</evidence>
<name>A0A5B2UQQ8_9PSED</name>
<dbReference type="NCBIfam" id="TIGR01352">
    <property type="entry name" value="tonB_Cterm"/>
    <property type="match status" value="1"/>
</dbReference>
<evidence type="ECO:0000313" key="7">
    <source>
        <dbReference type="EMBL" id="KAA2229021.1"/>
    </source>
</evidence>
<dbReference type="RefSeq" id="WP_032856478.1">
    <property type="nucleotide sequence ID" value="NZ_BMNU01000009.1"/>
</dbReference>
<evidence type="ECO:0000256" key="4">
    <source>
        <dbReference type="ARBA" id="ARBA00023136"/>
    </source>
</evidence>
<reference evidence="8 9" key="1">
    <citation type="submission" date="2016-10" db="EMBL/GenBank/DDBJ databases">
        <authorList>
            <person name="Varghese N."/>
            <person name="Submissions S."/>
        </authorList>
    </citation>
    <scope>NUCLEOTIDE SEQUENCE [LARGE SCALE GENOMIC DNA]</scope>
    <source>
        <strain evidence="8 9">BS2771</strain>
    </source>
</reference>
<dbReference type="EMBL" id="LT629800">
    <property type="protein sequence ID" value="SDV09712.1"/>
    <property type="molecule type" value="Genomic_DNA"/>
</dbReference>
<evidence type="ECO:0000256" key="2">
    <source>
        <dbReference type="ARBA" id="ARBA00022692"/>
    </source>
</evidence>
<proteinExistence type="predicted"/>
<evidence type="ECO:0000259" key="6">
    <source>
        <dbReference type="Pfam" id="PF03544"/>
    </source>
</evidence>
<evidence type="ECO:0000256" key="3">
    <source>
        <dbReference type="ARBA" id="ARBA00022989"/>
    </source>
</evidence>
<dbReference type="Proteomes" id="UP000199620">
    <property type="component" value="Chromosome I"/>
</dbReference>
<dbReference type="SUPFAM" id="SSF74653">
    <property type="entry name" value="TolA/TonB C-terminal domain"/>
    <property type="match status" value="1"/>
</dbReference>
<dbReference type="Pfam" id="PF03544">
    <property type="entry name" value="TonB_C"/>
    <property type="match status" value="1"/>
</dbReference>
<evidence type="ECO:0000313" key="9">
    <source>
        <dbReference type="Proteomes" id="UP000199620"/>
    </source>
</evidence>
<keyword evidence="4" id="KW-0472">Membrane</keyword>
<dbReference type="OrthoDB" id="7032307at2"/>
<comment type="subcellular location">
    <subcellularLocation>
        <location evidence="1">Membrane</location>
        <topology evidence="1">Single-pass membrane protein</topology>
    </subcellularLocation>
</comment>
<evidence type="ECO:0000313" key="10">
    <source>
        <dbReference type="Proteomes" id="UP000325296"/>
    </source>
</evidence>
<feature type="domain" description="TonB C-terminal" evidence="6">
    <location>
        <begin position="30"/>
        <end position="102"/>
    </location>
</feature>
<protein>
    <submittedName>
        <fullName evidence="8">TonB family C-terminal domain-containing protein</fullName>
    </submittedName>
    <submittedName>
        <fullName evidence="7">TonB family protein</fullName>
    </submittedName>
</protein>
<keyword evidence="3" id="KW-1133">Transmembrane helix</keyword>
<evidence type="ECO:0000256" key="1">
    <source>
        <dbReference type="ARBA" id="ARBA00004167"/>
    </source>
</evidence>
<dbReference type="Proteomes" id="UP000325296">
    <property type="component" value="Unassembled WGS sequence"/>
</dbReference>
<dbReference type="AlphaFoldDB" id="A0A5B2UQQ8"/>
<organism evidence="7 10">
    <name type="scientific">Pseudomonas brenneri</name>
    <dbReference type="NCBI Taxonomy" id="129817"/>
    <lineage>
        <taxon>Bacteria</taxon>
        <taxon>Pseudomonadati</taxon>
        <taxon>Pseudomonadota</taxon>
        <taxon>Gammaproteobacteria</taxon>
        <taxon>Pseudomonadales</taxon>
        <taxon>Pseudomonadaceae</taxon>
        <taxon>Pseudomonas</taxon>
    </lineage>
</organism>
<keyword evidence="5" id="KW-0732">Signal</keyword>
<dbReference type="GO" id="GO:0016020">
    <property type="term" value="C:membrane"/>
    <property type="evidence" value="ECO:0007669"/>
    <property type="project" value="UniProtKB-SubCell"/>
</dbReference>
<feature type="chain" id="PRO_5023036926" evidence="5">
    <location>
        <begin position="19"/>
        <end position="208"/>
    </location>
</feature>
<accession>A0A5B2UQQ8</accession>
<dbReference type="EMBL" id="VUOL01000009">
    <property type="protein sequence ID" value="KAA2229021.1"/>
    <property type="molecule type" value="Genomic_DNA"/>
</dbReference>
<keyword evidence="2" id="KW-0812">Transmembrane</keyword>
<dbReference type="Gene3D" id="3.30.1150.10">
    <property type="match status" value="1"/>
</dbReference>
<sequence>MRFLVLAAVLLLSTSAYAEFKPEVVFSAKPVYPKTLSTTQGHAQISLKIHNDGSVSDVKVLSATKPAFGESAVGAAKQWRFKPWTVNAERPAVIEARNDILFAPEPISREAVQLNFTEVKFQSCRDLNEEVSQFRREYPSRPLSAMKSFAITRVAVMLPAFSGKSTYADGLALADQLENLLPEVVRQCQANPTATYADYLPHSLKQYR</sequence>
<dbReference type="GO" id="GO:0055085">
    <property type="term" value="P:transmembrane transport"/>
    <property type="evidence" value="ECO:0007669"/>
    <property type="project" value="InterPro"/>
</dbReference>
<reference evidence="7 10" key="2">
    <citation type="submission" date="2019-09" db="EMBL/GenBank/DDBJ databases">
        <title>Draft genome sequence of Pseudomonas brenneri CCUG 51514(T).</title>
        <authorList>
            <person name="Tunovic T."/>
            <person name="Pineiro-Iglesias B."/>
            <person name="Unosson C."/>
            <person name="Inganas E."/>
            <person name="Ohlen M."/>
            <person name="Cardew S."/>
            <person name="Jensie-Markopoulos S."/>
            <person name="Salva-Serra F."/>
            <person name="Jaen-Luchoro D."/>
            <person name="Svensson-Stadler L."/>
            <person name="Chun J."/>
            <person name="Moore E."/>
        </authorList>
    </citation>
    <scope>NUCLEOTIDE SEQUENCE [LARGE SCALE GENOMIC DNA]</scope>
    <source>
        <strain evidence="7 10">CCUG 51514</strain>
    </source>
</reference>
<evidence type="ECO:0000256" key="5">
    <source>
        <dbReference type="SAM" id="SignalP"/>
    </source>
</evidence>